<dbReference type="AlphaFoldDB" id="A0A7V3ZHW7"/>
<proteinExistence type="predicted"/>
<protein>
    <submittedName>
        <fullName evidence="1">Uncharacterized protein</fullName>
    </submittedName>
</protein>
<dbReference type="Pfam" id="PF18952">
    <property type="entry name" value="DUF5696"/>
    <property type="match status" value="1"/>
</dbReference>
<reference evidence="1" key="1">
    <citation type="journal article" date="2020" name="mSystems">
        <title>Genome- and Community-Level Interaction Insights into Carbon Utilization and Element Cycling Functions of Hydrothermarchaeota in Hydrothermal Sediment.</title>
        <authorList>
            <person name="Zhou Z."/>
            <person name="Liu Y."/>
            <person name="Xu W."/>
            <person name="Pan J."/>
            <person name="Luo Z.H."/>
            <person name="Li M."/>
        </authorList>
    </citation>
    <scope>NUCLEOTIDE SEQUENCE [LARGE SCALE GENOMIC DNA]</scope>
    <source>
        <strain evidence="1">SpSt-70</strain>
    </source>
</reference>
<organism evidence="1">
    <name type="scientific">Dictyoglomus thermophilum</name>
    <dbReference type="NCBI Taxonomy" id="14"/>
    <lineage>
        <taxon>Bacteria</taxon>
        <taxon>Pseudomonadati</taxon>
        <taxon>Dictyoglomota</taxon>
        <taxon>Dictyoglomia</taxon>
        <taxon>Dictyoglomales</taxon>
        <taxon>Dictyoglomaceae</taxon>
        <taxon>Dictyoglomus</taxon>
    </lineage>
</organism>
<sequence>MRIKLLILISIVVLVIPLYGQNGEYKVIAENNKFVMLFNEKTAEVAIKDKATGKIFNQFPKDWEGDFSMGITKFTIPSHLVLEMADDEARVSLYNTYALGVMRGNFKYKNIRDGIRIDYEFSTQGVSISIEFILTETGFKVRVPIDSIKEEGDLKINRIWILPYFIYGSKKDNGYLIVPDGSGALVRFDHKAGNERGFELPVYGYDFGMPLYDMPPKTEGIRLPIFGVKRNDLGILGIIESGDFDSNIACYMAGNSTSYFRIYPVFEYRRIHKFLLYEREASTGQAGEVVDVLVNKFSPYTIKKDIVINYLLFTGKDVDYSSMIRSYRDYLVKNGYLYKKATKVSEVPFNLVIINSINIRTTKAGVPVVDLFPLTTFDETIKILDEFRSRGIKNINLILKGYQSGGYMNKITNGIRLESKIGGNGGFRKLIEYCNSNNINLILTAEVIEVHNAGNGFSPSRDANRYLNNGLAFMYKWDPVIKKKNRDYDPWFTVLPERVPVYLNNFLRDLERFNLRNVLIEKMGDYISSQNKRSKLLSREEVASLWKESLSNHINKFNFIFSSGNFYVLPYSSLILEAPLDSSNFAIESESVPILQILLHGYVPYSGRPGNLRESQRMEFLKMVEYGALPYYALIFKDSSYFKKSIFNEMVSSNYKDWIDQAVKEYNLLRDLYINIYDVPIRTHTKISNGVYKVQYENDTEVVVNYTSKPFKYKGKIIKGEDFVFFLGKN</sequence>
<evidence type="ECO:0000313" key="1">
    <source>
        <dbReference type="EMBL" id="HGK23293.1"/>
    </source>
</evidence>
<accession>A0A7V3ZHW7</accession>
<gene>
    <name evidence="1" type="ORF">ENU78_02415</name>
</gene>
<dbReference type="OMA" id="TWTARNE"/>
<name>A0A7V3ZHW7_DICTH</name>
<dbReference type="InterPro" id="IPR043751">
    <property type="entry name" value="DUF5696"/>
</dbReference>
<dbReference type="EMBL" id="DTDV01000007">
    <property type="protein sequence ID" value="HGK23293.1"/>
    <property type="molecule type" value="Genomic_DNA"/>
</dbReference>
<comment type="caution">
    <text evidence="1">The sequence shown here is derived from an EMBL/GenBank/DDBJ whole genome shotgun (WGS) entry which is preliminary data.</text>
</comment>